<feature type="region of interest" description="Disordered" evidence="1">
    <location>
        <begin position="1"/>
        <end position="23"/>
    </location>
</feature>
<evidence type="ECO:0000256" key="1">
    <source>
        <dbReference type="SAM" id="MobiDB-lite"/>
    </source>
</evidence>
<gene>
    <name evidence="2" type="ORF">Gotri_021234</name>
</gene>
<comment type="caution">
    <text evidence="2">The sequence shown here is derived from an EMBL/GenBank/DDBJ whole genome shotgun (WGS) entry which is preliminary data.</text>
</comment>
<evidence type="ECO:0000313" key="2">
    <source>
        <dbReference type="EMBL" id="MBA0758217.1"/>
    </source>
</evidence>
<keyword evidence="3" id="KW-1185">Reference proteome</keyword>
<proteinExistence type="predicted"/>
<name>A0A7J9DBU5_9ROSI</name>
<evidence type="ECO:0000313" key="3">
    <source>
        <dbReference type="Proteomes" id="UP000593568"/>
    </source>
</evidence>
<organism evidence="2 3">
    <name type="scientific">Gossypium trilobum</name>
    <dbReference type="NCBI Taxonomy" id="34281"/>
    <lineage>
        <taxon>Eukaryota</taxon>
        <taxon>Viridiplantae</taxon>
        <taxon>Streptophyta</taxon>
        <taxon>Embryophyta</taxon>
        <taxon>Tracheophyta</taxon>
        <taxon>Spermatophyta</taxon>
        <taxon>Magnoliopsida</taxon>
        <taxon>eudicotyledons</taxon>
        <taxon>Gunneridae</taxon>
        <taxon>Pentapetalae</taxon>
        <taxon>rosids</taxon>
        <taxon>malvids</taxon>
        <taxon>Malvales</taxon>
        <taxon>Malvaceae</taxon>
        <taxon>Malvoideae</taxon>
        <taxon>Gossypium</taxon>
    </lineage>
</organism>
<dbReference type="EMBL" id="JABEZW010000001">
    <property type="protein sequence ID" value="MBA0758217.1"/>
    <property type="molecule type" value="Genomic_DNA"/>
</dbReference>
<sequence>MTACLVSKNPPTVNPTLSSLKKSSMPPPLNPIFVTFTFPSSSSFSNSTVPSTSLSSMTFSFVSNPINIG</sequence>
<reference evidence="2 3" key="1">
    <citation type="journal article" date="2019" name="Genome Biol. Evol.">
        <title>Insights into the evolution of the New World diploid cottons (Gossypium, subgenus Houzingenia) based on genome sequencing.</title>
        <authorList>
            <person name="Grover C.E."/>
            <person name="Arick M.A. 2nd"/>
            <person name="Thrash A."/>
            <person name="Conover J.L."/>
            <person name="Sanders W.S."/>
            <person name="Peterson D.G."/>
            <person name="Frelichowski J.E."/>
            <person name="Scheffler J.A."/>
            <person name="Scheffler B.E."/>
            <person name="Wendel J.F."/>
        </authorList>
    </citation>
    <scope>NUCLEOTIDE SEQUENCE [LARGE SCALE GENOMIC DNA]</scope>
    <source>
        <strain evidence="2">8</strain>
        <tissue evidence="2">Leaf</tissue>
    </source>
</reference>
<dbReference type="AlphaFoldDB" id="A0A7J9DBU5"/>
<protein>
    <submittedName>
        <fullName evidence="2">Uncharacterized protein</fullName>
    </submittedName>
</protein>
<dbReference type="Proteomes" id="UP000593568">
    <property type="component" value="Unassembled WGS sequence"/>
</dbReference>
<accession>A0A7J9DBU5</accession>